<protein>
    <recommendedName>
        <fullName evidence="3">Zn-dependent hydrolase</fullName>
    </recommendedName>
</protein>
<evidence type="ECO:0000313" key="1">
    <source>
        <dbReference type="EMBL" id="OGE84875.1"/>
    </source>
</evidence>
<dbReference type="Pfam" id="PF13483">
    <property type="entry name" value="Lactamase_B_3"/>
    <property type="match status" value="1"/>
</dbReference>
<gene>
    <name evidence="1" type="ORF">A3J48_02035</name>
</gene>
<dbReference type="PANTHER" id="PTHR39189:SF1">
    <property type="entry name" value="UPF0173 METAL-DEPENDENT HYDROLASE YTKL"/>
    <property type="match status" value="1"/>
</dbReference>
<evidence type="ECO:0008006" key="3">
    <source>
        <dbReference type="Google" id="ProtNLM"/>
    </source>
</evidence>
<accession>A0A1F5P4U0</accession>
<comment type="caution">
    <text evidence="1">The sequence shown here is derived from an EMBL/GenBank/DDBJ whole genome shotgun (WGS) entry which is preliminary data.</text>
</comment>
<dbReference type="Proteomes" id="UP000176786">
    <property type="component" value="Unassembled WGS sequence"/>
</dbReference>
<dbReference type="Gene3D" id="3.60.15.10">
    <property type="entry name" value="Ribonuclease Z/Hydroxyacylglutathione hydrolase-like"/>
    <property type="match status" value="1"/>
</dbReference>
<dbReference type="EMBL" id="MFES01000032">
    <property type="protein sequence ID" value="OGE84875.1"/>
    <property type="molecule type" value="Genomic_DNA"/>
</dbReference>
<dbReference type="AlphaFoldDB" id="A0A1F5P4U0"/>
<name>A0A1F5P4U0_9BACT</name>
<dbReference type="InterPro" id="IPR036866">
    <property type="entry name" value="RibonucZ/Hydroxyglut_hydro"/>
</dbReference>
<reference evidence="1 2" key="1">
    <citation type="journal article" date="2016" name="Nat. Commun.">
        <title>Thousands of microbial genomes shed light on interconnected biogeochemical processes in an aquifer system.</title>
        <authorList>
            <person name="Anantharaman K."/>
            <person name="Brown C.T."/>
            <person name="Hug L.A."/>
            <person name="Sharon I."/>
            <person name="Castelle C.J."/>
            <person name="Probst A.J."/>
            <person name="Thomas B.C."/>
            <person name="Singh A."/>
            <person name="Wilkins M.J."/>
            <person name="Karaoz U."/>
            <person name="Brodie E.L."/>
            <person name="Williams K.H."/>
            <person name="Hubbard S.S."/>
            <person name="Banfield J.F."/>
        </authorList>
    </citation>
    <scope>NUCLEOTIDE SEQUENCE [LARGE SCALE GENOMIC DNA]</scope>
</reference>
<organism evidence="1 2">
    <name type="scientific">Candidatus Doudnabacteria bacterium RIFCSPHIGHO2_02_FULL_46_11</name>
    <dbReference type="NCBI Taxonomy" id="1817832"/>
    <lineage>
        <taxon>Bacteria</taxon>
        <taxon>Candidatus Doudnaibacteriota</taxon>
    </lineage>
</organism>
<proteinExistence type="predicted"/>
<evidence type="ECO:0000313" key="2">
    <source>
        <dbReference type="Proteomes" id="UP000176786"/>
    </source>
</evidence>
<dbReference type="SUPFAM" id="SSF56281">
    <property type="entry name" value="Metallo-hydrolase/oxidoreductase"/>
    <property type="match status" value="1"/>
</dbReference>
<sequence>MTLTWYGLSSFKITNTGGEVTIITDPFHKDSGLTPPRGAADIVVISRPDELHSNTDGMTGNPLIIKNAGEFDVKGVHISGIYPQPPSVANPSGIDDAKKIPATVFLLEVDAVKIGFLGVFGERELTEHQLEEMGDIDVLIVPVGGNHGVINWEWASHIVQQVEPRFVVPCYFKQNGVIFDLDSPDKFLKEMGGEPKTEDRLTLKSKDLMTDSTTVVVLNPQR</sequence>
<dbReference type="STRING" id="1817832.A3J48_02035"/>
<dbReference type="PANTHER" id="PTHR39189">
    <property type="entry name" value="UPF0173 METAL-DEPENDENT HYDROLASE YTKL"/>
    <property type="match status" value="1"/>
</dbReference>